<dbReference type="AlphaFoldDB" id="A0A1Y2C9U4"/>
<evidence type="ECO:0000313" key="2">
    <source>
        <dbReference type="EMBL" id="ORY43624.1"/>
    </source>
</evidence>
<dbReference type="EMBL" id="MCGO01000024">
    <property type="protein sequence ID" value="ORY43624.1"/>
    <property type="molecule type" value="Genomic_DNA"/>
</dbReference>
<name>A0A1Y2C9U4_9FUNG</name>
<feature type="transmembrane region" description="Helical" evidence="1">
    <location>
        <begin position="21"/>
        <end position="41"/>
    </location>
</feature>
<keyword evidence="1" id="KW-1133">Transmembrane helix</keyword>
<evidence type="ECO:0000256" key="1">
    <source>
        <dbReference type="SAM" id="Phobius"/>
    </source>
</evidence>
<organism evidence="2 3">
    <name type="scientific">Rhizoclosmatium globosum</name>
    <dbReference type="NCBI Taxonomy" id="329046"/>
    <lineage>
        <taxon>Eukaryota</taxon>
        <taxon>Fungi</taxon>
        <taxon>Fungi incertae sedis</taxon>
        <taxon>Chytridiomycota</taxon>
        <taxon>Chytridiomycota incertae sedis</taxon>
        <taxon>Chytridiomycetes</taxon>
        <taxon>Chytridiales</taxon>
        <taxon>Chytriomycetaceae</taxon>
        <taxon>Rhizoclosmatium</taxon>
    </lineage>
</organism>
<evidence type="ECO:0008006" key="4">
    <source>
        <dbReference type="Google" id="ProtNLM"/>
    </source>
</evidence>
<comment type="caution">
    <text evidence="2">The sequence shown here is derived from an EMBL/GenBank/DDBJ whole genome shotgun (WGS) entry which is preliminary data.</text>
</comment>
<sequence>MIFYQVRIGSSYIRPINFWRSISFTWVLWMSICMVYLPILIKLRFMELAIQTWDTVLG</sequence>
<protein>
    <recommendedName>
        <fullName evidence="4">Cation-transporting P-type ATPase C-terminal domain-containing protein</fullName>
    </recommendedName>
</protein>
<gene>
    <name evidence="2" type="ORF">BCR33DRAFT_245072</name>
</gene>
<proteinExistence type="predicted"/>
<keyword evidence="1" id="KW-0472">Membrane</keyword>
<dbReference type="OrthoDB" id="441172at2759"/>
<dbReference type="Proteomes" id="UP000193642">
    <property type="component" value="Unassembled WGS sequence"/>
</dbReference>
<keyword evidence="1" id="KW-0812">Transmembrane</keyword>
<accession>A0A1Y2C9U4</accession>
<keyword evidence="3" id="KW-1185">Reference proteome</keyword>
<evidence type="ECO:0000313" key="3">
    <source>
        <dbReference type="Proteomes" id="UP000193642"/>
    </source>
</evidence>
<reference evidence="2 3" key="1">
    <citation type="submission" date="2016-07" db="EMBL/GenBank/DDBJ databases">
        <title>Pervasive Adenine N6-methylation of Active Genes in Fungi.</title>
        <authorList>
            <consortium name="DOE Joint Genome Institute"/>
            <person name="Mondo S.J."/>
            <person name="Dannebaum R.O."/>
            <person name="Kuo R.C."/>
            <person name="Labutti K."/>
            <person name="Haridas S."/>
            <person name="Kuo A."/>
            <person name="Salamov A."/>
            <person name="Ahrendt S.R."/>
            <person name="Lipzen A."/>
            <person name="Sullivan W."/>
            <person name="Andreopoulos W.B."/>
            <person name="Clum A."/>
            <person name="Lindquist E."/>
            <person name="Daum C."/>
            <person name="Ramamoorthy G.K."/>
            <person name="Gryganskyi A."/>
            <person name="Culley D."/>
            <person name="Magnuson J.K."/>
            <person name="James T.Y."/>
            <person name="O'Malley M.A."/>
            <person name="Stajich J.E."/>
            <person name="Spatafora J.W."/>
            <person name="Visel A."/>
            <person name="Grigoriev I.V."/>
        </authorList>
    </citation>
    <scope>NUCLEOTIDE SEQUENCE [LARGE SCALE GENOMIC DNA]</scope>
    <source>
        <strain evidence="2 3">JEL800</strain>
    </source>
</reference>